<dbReference type="Proteomes" id="UP000182257">
    <property type="component" value="Unassembled WGS sequence"/>
</dbReference>
<dbReference type="AlphaFoldDB" id="A0A1H3YSX7"/>
<evidence type="ECO:0008006" key="3">
    <source>
        <dbReference type="Google" id="ProtNLM"/>
    </source>
</evidence>
<reference evidence="1 2" key="1">
    <citation type="submission" date="2016-10" db="EMBL/GenBank/DDBJ databases">
        <authorList>
            <person name="de Groot N.N."/>
        </authorList>
    </citation>
    <scope>NUCLEOTIDE SEQUENCE [LARGE SCALE GENOMIC DNA]</scope>
    <source>
        <strain evidence="1 2">D31d</strain>
    </source>
</reference>
<sequence>MKRIFPLFIVLVTLLSCSPGSDMLETGDPHLDPSDQPSLDYTFKGVWMVDNVKGNETYIRTVLGFKGENYVACADYPYAAIMEKFLPEVKVAKLSAEAPYGNTPTPEEELWMQTLIDYRNGSCLESTLAVPYRIIGISDLSFYLEMMPSETYGTIYLPFIVTKDDGTLMAVVLTIAPTESTALLDRSGASFTNILTVTQIETIIDGQKESRTLNPTMQLKFTSIERVK</sequence>
<dbReference type="EMBL" id="FNRF01000001">
    <property type="protein sequence ID" value="SEA14517.1"/>
    <property type="molecule type" value="Genomic_DNA"/>
</dbReference>
<protein>
    <recommendedName>
        <fullName evidence="3">Lipoprotein</fullName>
    </recommendedName>
</protein>
<dbReference type="OrthoDB" id="1068225at2"/>
<gene>
    <name evidence="1" type="ORF">SAMN05216462_0788</name>
</gene>
<dbReference type="RefSeq" id="WP_139208741.1">
    <property type="nucleotide sequence ID" value="NZ_FNRF01000001.1"/>
</dbReference>
<dbReference type="PROSITE" id="PS51257">
    <property type="entry name" value="PROKAR_LIPOPROTEIN"/>
    <property type="match status" value="1"/>
</dbReference>
<evidence type="ECO:0000313" key="1">
    <source>
        <dbReference type="EMBL" id="SEA14517.1"/>
    </source>
</evidence>
<proteinExistence type="predicted"/>
<accession>A0A1H3YSX7</accession>
<evidence type="ECO:0000313" key="2">
    <source>
        <dbReference type="Proteomes" id="UP000182257"/>
    </source>
</evidence>
<organism evidence="1 2">
    <name type="scientific">Xylanibacter ruminicola</name>
    <name type="common">Prevotella ruminicola</name>
    <dbReference type="NCBI Taxonomy" id="839"/>
    <lineage>
        <taxon>Bacteria</taxon>
        <taxon>Pseudomonadati</taxon>
        <taxon>Bacteroidota</taxon>
        <taxon>Bacteroidia</taxon>
        <taxon>Bacteroidales</taxon>
        <taxon>Prevotellaceae</taxon>
        <taxon>Xylanibacter</taxon>
    </lineage>
</organism>
<name>A0A1H3YSX7_XYLRU</name>